<keyword evidence="3" id="KW-1185">Reference proteome</keyword>
<dbReference type="PANTHER" id="PTHR31374:SF32">
    <property type="entry name" value="SAUR FAMILY PROTEIN"/>
    <property type="match status" value="1"/>
</dbReference>
<sequence>MGRLTRKLQTLLPLPPKPLTTHMSFSRLPKSDAQTKSSCLLKRLGSAHIPQAAATTPPPKGHLPIRVVNSSCISDDGLLYFIKAEHLNHPLILDLLQRAAEEYGYSRVGALQVNCDTEMFEDVLSMLDSSR</sequence>
<evidence type="ECO:0000256" key="1">
    <source>
        <dbReference type="ARBA" id="ARBA00006974"/>
    </source>
</evidence>
<dbReference type="Pfam" id="PF02519">
    <property type="entry name" value="Auxin_inducible"/>
    <property type="match status" value="1"/>
</dbReference>
<dbReference type="OrthoDB" id="1897212at2759"/>
<comment type="similarity">
    <text evidence="1">Belongs to the ARG7 family.</text>
</comment>
<evidence type="ECO:0000313" key="2">
    <source>
        <dbReference type="EMBL" id="KAI5080243.1"/>
    </source>
</evidence>
<evidence type="ECO:0000313" key="3">
    <source>
        <dbReference type="Proteomes" id="UP000886520"/>
    </source>
</evidence>
<reference evidence="2 3" key="1">
    <citation type="submission" date="2021-01" db="EMBL/GenBank/DDBJ databases">
        <title>Adiantum capillus-veneris genome.</title>
        <authorList>
            <person name="Fang Y."/>
            <person name="Liao Q."/>
        </authorList>
    </citation>
    <scope>NUCLEOTIDE SEQUENCE [LARGE SCALE GENOMIC DNA]</scope>
    <source>
        <strain evidence="2">H3</strain>
        <tissue evidence="2">Leaf</tissue>
    </source>
</reference>
<comment type="caution">
    <text evidence="2">The sequence shown here is derived from an EMBL/GenBank/DDBJ whole genome shotgun (WGS) entry which is preliminary data.</text>
</comment>
<name>A0A9D4ZLN2_ADICA</name>
<dbReference type="EMBL" id="JABFUD020000005">
    <property type="protein sequence ID" value="KAI5080243.1"/>
    <property type="molecule type" value="Genomic_DNA"/>
</dbReference>
<dbReference type="GO" id="GO:0009733">
    <property type="term" value="P:response to auxin"/>
    <property type="evidence" value="ECO:0007669"/>
    <property type="project" value="InterPro"/>
</dbReference>
<gene>
    <name evidence="2" type="ORF">GOP47_0005722</name>
</gene>
<accession>A0A9D4ZLN2</accession>
<proteinExistence type="inferred from homology"/>
<protein>
    <submittedName>
        <fullName evidence="2">Uncharacterized protein</fullName>
    </submittedName>
</protein>
<organism evidence="2 3">
    <name type="scientific">Adiantum capillus-veneris</name>
    <name type="common">Maidenhair fern</name>
    <dbReference type="NCBI Taxonomy" id="13818"/>
    <lineage>
        <taxon>Eukaryota</taxon>
        <taxon>Viridiplantae</taxon>
        <taxon>Streptophyta</taxon>
        <taxon>Embryophyta</taxon>
        <taxon>Tracheophyta</taxon>
        <taxon>Polypodiopsida</taxon>
        <taxon>Polypodiidae</taxon>
        <taxon>Polypodiales</taxon>
        <taxon>Pteridineae</taxon>
        <taxon>Pteridaceae</taxon>
        <taxon>Vittarioideae</taxon>
        <taxon>Adiantum</taxon>
    </lineage>
</organism>
<dbReference type="PANTHER" id="PTHR31374">
    <property type="entry name" value="AUXIN-INDUCED PROTEIN-LIKE-RELATED"/>
    <property type="match status" value="1"/>
</dbReference>
<dbReference type="InterPro" id="IPR003676">
    <property type="entry name" value="SAUR_fam"/>
</dbReference>
<dbReference type="AlphaFoldDB" id="A0A9D4ZLN2"/>
<dbReference type="Proteomes" id="UP000886520">
    <property type="component" value="Chromosome 5"/>
</dbReference>